<protein>
    <submittedName>
        <fullName evidence="1">HDC13539</fullName>
    </submittedName>
</protein>
<sequence length="93" mass="10468">MDKMRPSAIETTVQEIEDADGNGMPKIKLDRLSDGSCRYCTYNQLKSNLPRASLPAPTIAHQQPPTTRRRHLLLQLIIPKLTIRLGQINMAIC</sequence>
<proteinExistence type="predicted"/>
<dbReference type="AlphaFoldDB" id="Q6IK20"/>
<evidence type="ECO:0000313" key="1">
    <source>
        <dbReference type="EMBL" id="DAA04052.1"/>
    </source>
</evidence>
<reference evidence="1" key="1">
    <citation type="journal article" date="2003" name="Genome Biol.">
        <title>An integrated gene annotation and transcriptional profiling approach towards the full gene content of the Drosophila genome.</title>
        <authorList>
            <person name="Hild M."/>
            <person name="Beckmann B."/>
            <person name="Haas S.A."/>
            <person name="Koch B."/>
            <person name="Solovyev V."/>
            <person name="Busold C."/>
            <person name="Fellenberg K."/>
            <person name="Boutros M."/>
            <person name="Vingron M."/>
            <person name="Sauer F."/>
            <person name="Hoheisel J.D."/>
            <person name="Paro R."/>
        </authorList>
    </citation>
    <scope>NUCLEOTIDE SEQUENCE</scope>
</reference>
<accession>Q6IK20</accession>
<dbReference type="EMBL" id="BK002546">
    <property type="protein sequence ID" value="DAA04052.1"/>
    <property type="molecule type" value="Genomic_DNA"/>
</dbReference>
<organism evidence="1">
    <name type="scientific">Drosophila melanogaster</name>
    <name type="common">Fruit fly</name>
    <dbReference type="NCBI Taxonomy" id="7227"/>
    <lineage>
        <taxon>Eukaryota</taxon>
        <taxon>Metazoa</taxon>
        <taxon>Ecdysozoa</taxon>
        <taxon>Arthropoda</taxon>
        <taxon>Hexapoda</taxon>
        <taxon>Insecta</taxon>
        <taxon>Pterygota</taxon>
        <taxon>Neoptera</taxon>
        <taxon>Endopterygota</taxon>
        <taxon>Diptera</taxon>
        <taxon>Brachycera</taxon>
        <taxon>Muscomorpha</taxon>
        <taxon>Ephydroidea</taxon>
        <taxon>Drosophilidae</taxon>
        <taxon>Drosophila</taxon>
        <taxon>Sophophora</taxon>
    </lineage>
</organism>
<name>Q6IK20_DROME</name>
<gene>
    <name evidence="1" type="ORF">HDC13539</name>
</gene>